<dbReference type="InterPro" id="IPR007816">
    <property type="entry name" value="ResB-like_domain"/>
</dbReference>
<dbReference type="PANTHER" id="PTHR31566">
    <property type="entry name" value="CYTOCHROME C BIOGENESIS PROTEIN CCS1, CHLOROPLASTIC"/>
    <property type="match status" value="1"/>
</dbReference>
<proteinExistence type="predicted"/>
<name>A0ABN2I504_9ACTN</name>
<accession>A0ABN2I504</accession>
<keyword evidence="3" id="KW-0201">Cytochrome c-type biogenesis</keyword>
<keyword evidence="10" id="KW-1185">Reference proteome</keyword>
<keyword evidence="5 7" id="KW-0472">Membrane</keyword>
<evidence type="ECO:0000256" key="3">
    <source>
        <dbReference type="ARBA" id="ARBA00022748"/>
    </source>
</evidence>
<dbReference type="Pfam" id="PF05140">
    <property type="entry name" value="ResB"/>
    <property type="match status" value="1"/>
</dbReference>
<evidence type="ECO:0000256" key="1">
    <source>
        <dbReference type="ARBA" id="ARBA00004141"/>
    </source>
</evidence>
<sequence length="566" mass="62874">MDPMPEPRTAAARSTLGTTTAFLRNSWRTLTAMRTALILLFLLAVAAIPGALLPQRSLNEGNVNDYIAENGWLGEFYDRLQLFDVFSSWWFTAIYVLLFISLIGCLTPRCFELVRQLRTPPPLTPRNLSRLPHHAAYRTTASPEQAADQVKAQLKGWRVRRNDGDGRVPGTIELSSERGYTREVGNIVFHFALLALLITFAAGKFVYAEGMRVIIANAESPAFCNTTPSAYDTFRAGLLVDGTDLEQFCIKIEDFRADYLPNGQAEMFTSNVRFTEEVATTDPQTWEPYEMRVNHPLRVGSTRVYLQGHGFAPTFTVTFPNGETRTDTQHWQPTELQTFLSSGIMRFDPPAGLYPDLMERRTQQIAVQGLFAPTASFDGTILSSRFPRMDDPAVAIDVYQGDAGLDTGRPQSVFSLESDLIETGALERQARVNLFPGESTTLPDGTEVRFDGADEFINIQVSEDPTQIWVGVSAAVMMAGLILSLMVRRRRIWARVTVDDDEVTRVDLGGLARTDRMGWGSEFDELRDRLVAAAAVTPVLPEEPDSGHTATSRGTAGDAPRKDDTR</sequence>
<feature type="domain" description="ResB-like" evidence="8">
    <location>
        <begin position="33"/>
        <end position="524"/>
    </location>
</feature>
<comment type="caution">
    <text evidence="9">The sequence shown here is derived from an EMBL/GenBank/DDBJ whole genome shotgun (WGS) entry which is preliminary data.</text>
</comment>
<feature type="transmembrane region" description="Helical" evidence="7">
    <location>
        <begin position="468"/>
        <end position="487"/>
    </location>
</feature>
<comment type="subcellular location">
    <subcellularLocation>
        <location evidence="1">Membrane</location>
        <topology evidence="1">Multi-pass membrane protein</topology>
    </subcellularLocation>
</comment>
<evidence type="ECO:0000256" key="7">
    <source>
        <dbReference type="SAM" id="Phobius"/>
    </source>
</evidence>
<dbReference type="EMBL" id="BAAAQG010000003">
    <property type="protein sequence ID" value="GAA1698806.1"/>
    <property type="molecule type" value="Genomic_DNA"/>
</dbReference>
<evidence type="ECO:0000256" key="4">
    <source>
        <dbReference type="ARBA" id="ARBA00022989"/>
    </source>
</evidence>
<feature type="region of interest" description="Disordered" evidence="6">
    <location>
        <begin position="537"/>
        <end position="566"/>
    </location>
</feature>
<gene>
    <name evidence="9" type="ORF">GCM10009831_03710</name>
</gene>
<protein>
    <submittedName>
        <fullName evidence="9">Cytochrome c biogenesis protein ResB</fullName>
    </submittedName>
</protein>
<evidence type="ECO:0000259" key="8">
    <source>
        <dbReference type="Pfam" id="PF05140"/>
    </source>
</evidence>
<evidence type="ECO:0000313" key="9">
    <source>
        <dbReference type="EMBL" id="GAA1698806.1"/>
    </source>
</evidence>
<keyword evidence="4 7" id="KW-1133">Transmembrane helix</keyword>
<evidence type="ECO:0000256" key="2">
    <source>
        <dbReference type="ARBA" id="ARBA00022692"/>
    </source>
</evidence>
<feature type="transmembrane region" description="Helical" evidence="7">
    <location>
        <begin position="32"/>
        <end position="52"/>
    </location>
</feature>
<reference evidence="9 10" key="1">
    <citation type="journal article" date="2019" name="Int. J. Syst. Evol. Microbiol.">
        <title>The Global Catalogue of Microorganisms (GCM) 10K type strain sequencing project: providing services to taxonomists for standard genome sequencing and annotation.</title>
        <authorList>
            <consortium name="The Broad Institute Genomics Platform"/>
            <consortium name="The Broad Institute Genome Sequencing Center for Infectious Disease"/>
            <person name="Wu L."/>
            <person name="Ma J."/>
        </authorList>
    </citation>
    <scope>NUCLEOTIDE SEQUENCE [LARGE SCALE GENOMIC DNA]</scope>
    <source>
        <strain evidence="9 10">JCM 16002</strain>
    </source>
</reference>
<feature type="transmembrane region" description="Helical" evidence="7">
    <location>
        <begin position="187"/>
        <end position="207"/>
    </location>
</feature>
<evidence type="ECO:0000256" key="6">
    <source>
        <dbReference type="SAM" id="MobiDB-lite"/>
    </source>
</evidence>
<dbReference type="Proteomes" id="UP001500383">
    <property type="component" value="Unassembled WGS sequence"/>
</dbReference>
<dbReference type="PANTHER" id="PTHR31566:SF0">
    <property type="entry name" value="CYTOCHROME C BIOGENESIS PROTEIN CCS1, CHLOROPLASTIC"/>
    <property type="match status" value="1"/>
</dbReference>
<evidence type="ECO:0000256" key="5">
    <source>
        <dbReference type="ARBA" id="ARBA00023136"/>
    </source>
</evidence>
<dbReference type="InterPro" id="IPR023494">
    <property type="entry name" value="Cyt_c_bgen_Ccs1/CcsB/ResB"/>
</dbReference>
<evidence type="ECO:0000313" key="10">
    <source>
        <dbReference type="Proteomes" id="UP001500383"/>
    </source>
</evidence>
<feature type="transmembrane region" description="Helical" evidence="7">
    <location>
        <begin position="89"/>
        <end position="108"/>
    </location>
</feature>
<organism evidence="9 10">
    <name type="scientific">Dietzia cercidiphylli</name>
    <dbReference type="NCBI Taxonomy" id="498199"/>
    <lineage>
        <taxon>Bacteria</taxon>
        <taxon>Bacillati</taxon>
        <taxon>Actinomycetota</taxon>
        <taxon>Actinomycetes</taxon>
        <taxon>Mycobacteriales</taxon>
        <taxon>Dietziaceae</taxon>
        <taxon>Dietzia</taxon>
    </lineage>
</organism>
<keyword evidence="2 7" id="KW-0812">Transmembrane</keyword>